<evidence type="ECO:0000313" key="6">
    <source>
        <dbReference type="Proteomes" id="UP000246635"/>
    </source>
</evidence>
<sequence>MYGMDMAVIASVVAALVVLTWRRLSQSRWIQTAIPVILLVLNLIRLLSKPFVWTILPAVIVSSCMMLYCLNLIRKSYRSPHAHTNLRRRLSFVRKLGVGVLAVLLIVIAAAPPILLPVFSLEEPEGSYAIGTSLYHWSDESRAEPMTDDPSDHRELTVQIWYPADSEAVAGLPHASYLPEWGAMAPALAKRYHIPSFLLSHLKQIQSHGYADAPISSSQARYPVILFSHGLPGLYATDTFLFEALASSGYIVVSINHTYYSIASELEDGSVTTMHSDSFPSPADWDSNDSLIADVWAKDASFVLNHLAQLDRTGADSSFLLAGHLDLAHVGMAGHSFGGANAVEMLYTDDRIQAAVNMDGTMFGTGARSTPLDKPLLLLQSKRTETDEEPSDSELRSAGLTRAQYDKLTTEIPMREANALAAPGSRAVVIPGADHLAFTDLYRASPLLPLMNGVSDLNDIHRRIAAEVVNFFNVQLKS</sequence>
<protein>
    <submittedName>
        <fullName evidence="5">Platelet-activating factor acetylhydrolase isoform II</fullName>
    </submittedName>
</protein>
<proteinExistence type="predicted"/>
<organism evidence="5 6">
    <name type="scientific">Paenibacillus cellulosilyticus</name>
    <dbReference type="NCBI Taxonomy" id="375489"/>
    <lineage>
        <taxon>Bacteria</taxon>
        <taxon>Bacillati</taxon>
        <taxon>Bacillota</taxon>
        <taxon>Bacilli</taxon>
        <taxon>Bacillales</taxon>
        <taxon>Paenibacillaceae</taxon>
        <taxon>Paenibacillus</taxon>
    </lineage>
</organism>
<evidence type="ECO:0000256" key="3">
    <source>
        <dbReference type="ARBA" id="ARBA00023098"/>
    </source>
</evidence>
<name>A0A2V2YVC1_9BACL</name>
<evidence type="ECO:0000313" key="5">
    <source>
        <dbReference type="EMBL" id="PWW03155.1"/>
    </source>
</evidence>
<keyword evidence="4" id="KW-0812">Transmembrane</keyword>
<feature type="transmembrane region" description="Helical" evidence="4">
    <location>
        <begin position="29"/>
        <end position="47"/>
    </location>
</feature>
<dbReference type="GO" id="GO:0016042">
    <property type="term" value="P:lipid catabolic process"/>
    <property type="evidence" value="ECO:0007669"/>
    <property type="project" value="UniProtKB-KW"/>
</dbReference>
<feature type="transmembrane region" description="Helical" evidence="4">
    <location>
        <begin position="6"/>
        <end position="22"/>
    </location>
</feature>
<dbReference type="EMBL" id="QGTQ01000007">
    <property type="protein sequence ID" value="PWW03155.1"/>
    <property type="molecule type" value="Genomic_DNA"/>
</dbReference>
<dbReference type="Proteomes" id="UP000246635">
    <property type="component" value="Unassembled WGS sequence"/>
</dbReference>
<feature type="transmembrane region" description="Helical" evidence="4">
    <location>
        <begin position="96"/>
        <end position="119"/>
    </location>
</feature>
<dbReference type="InterPro" id="IPR029058">
    <property type="entry name" value="AB_hydrolase_fold"/>
</dbReference>
<keyword evidence="6" id="KW-1185">Reference proteome</keyword>
<comment type="caution">
    <text evidence="5">The sequence shown here is derived from an EMBL/GenBank/DDBJ whole genome shotgun (WGS) entry which is preliminary data.</text>
</comment>
<dbReference type="Gene3D" id="3.40.50.1820">
    <property type="entry name" value="alpha/beta hydrolase"/>
    <property type="match status" value="1"/>
</dbReference>
<keyword evidence="4" id="KW-1133">Transmembrane helix</keyword>
<dbReference type="Pfam" id="PF03403">
    <property type="entry name" value="PAF-AH_p_II"/>
    <property type="match status" value="2"/>
</dbReference>
<dbReference type="SUPFAM" id="SSF53474">
    <property type="entry name" value="alpha/beta-Hydrolases"/>
    <property type="match status" value="1"/>
</dbReference>
<keyword evidence="3" id="KW-0443">Lipid metabolism</keyword>
<dbReference type="OrthoDB" id="9814760at2"/>
<dbReference type="AlphaFoldDB" id="A0A2V2YVC1"/>
<dbReference type="GO" id="GO:0003847">
    <property type="term" value="F:1-alkyl-2-acetylglycerophosphocholine esterase activity"/>
    <property type="evidence" value="ECO:0007669"/>
    <property type="project" value="TreeGrafter"/>
</dbReference>
<reference evidence="5 6" key="1">
    <citation type="submission" date="2018-05" db="EMBL/GenBank/DDBJ databases">
        <title>Genomic Encyclopedia of Type Strains, Phase III (KMG-III): the genomes of soil and plant-associated and newly described type strains.</title>
        <authorList>
            <person name="Whitman W."/>
        </authorList>
    </citation>
    <scope>NUCLEOTIDE SEQUENCE [LARGE SCALE GENOMIC DNA]</scope>
    <source>
        <strain evidence="5 6">CECT 5696</strain>
    </source>
</reference>
<evidence type="ECO:0000256" key="2">
    <source>
        <dbReference type="ARBA" id="ARBA00022963"/>
    </source>
</evidence>
<gene>
    <name evidence="5" type="ORF">DFQ01_10750</name>
</gene>
<keyword evidence="2" id="KW-0442">Lipid degradation</keyword>
<dbReference type="PANTHER" id="PTHR10272:SF0">
    <property type="entry name" value="PLATELET-ACTIVATING FACTOR ACETYLHYDROLASE"/>
    <property type="match status" value="1"/>
</dbReference>
<evidence type="ECO:0000256" key="1">
    <source>
        <dbReference type="ARBA" id="ARBA00022801"/>
    </source>
</evidence>
<feature type="transmembrane region" description="Helical" evidence="4">
    <location>
        <begin position="53"/>
        <end position="73"/>
    </location>
</feature>
<evidence type="ECO:0000256" key="4">
    <source>
        <dbReference type="SAM" id="Phobius"/>
    </source>
</evidence>
<dbReference type="PANTHER" id="PTHR10272">
    <property type="entry name" value="PLATELET-ACTIVATING FACTOR ACETYLHYDROLASE"/>
    <property type="match status" value="1"/>
</dbReference>
<accession>A0A2V2YVC1</accession>
<keyword evidence="4" id="KW-0472">Membrane</keyword>
<keyword evidence="1 5" id="KW-0378">Hydrolase</keyword>